<dbReference type="HAMAP" id="MF_00112">
    <property type="entry name" value="GGGP_HepGP_synthase"/>
    <property type="match status" value="1"/>
</dbReference>
<comment type="caution">
    <text evidence="10">Lacks conserved residue(s) required for the propagation of feature annotation.</text>
</comment>
<feature type="binding site" evidence="10">
    <location>
        <position position="12"/>
    </location>
    <ligand>
        <name>sn-glycerol 1-phosphate</name>
        <dbReference type="ChEBI" id="CHEBI:57685"/>
    </ligand>
</feature>
<dbReference type="RefSeq" id="WP_338079554.1">
    <property type="nucleotide sequence ID" value="NZ_WJNG01000017.1"/>
</dbReference>
<name>A0A6A8DNE8_9BACI</name>
<evidence type="ECO:0000313" key="11">
    <source>
        <dbReference type="EMBL" id="MRH44567.1"/>
    </source>
</evidence>
<comment type="subunit">
    <text evidence="10">Homodimer.</text>
</comment>
<gene>
    <name evidence="10" type="primary">pcrB</name>
    <name evidence="11" type="ORF">GH741_18130</name>
</gene>
<comment type="function">
    <text evidence="10">Prenyltransferase that catalyzes in vivo the transfer of the heptaprenyl moiety of heptaprenyl pyrophosphate (HepPP; 35 carbon atoms) to the C3 hydroxyl of sn-glycerol-1-phosphate (G1P), producing heptaprenylglyceryl phosphate (HepGP). This reaction is an ether-bond-formation step in the biosynthesis of archaea-type G1P-based membrane lipids found in Bacillales.</text>
</comment>
<dbReference type="EC" id="2.5.1.n9" evidence="9 10"/>
<dbReference type="NCBIfam" id="TIGR01768">
    <property type="entry name" value="GGGP-family"/>
    <property type="match status" value="1"/>
</dbReference>
<organism evidence="11 12">
    <name type="scientific">Aquibacillus halophilus</name>
    <dbReference type="NCBI Taxonomy" id="930132"/>
    <lineage>
        <taxon>Bacteria</taxon>
        <taxon>Bacillati</taxon>
        <taxon>Bacillota</taxon>
        <taxon>Bacilli</taxon>
        <taxon>Bacillales</taxon>
        <taxon>Bacillaceae</taxon>
        <taxon>Aquibacillus</taxon>
    </lineage>
</organism>
<evidence type="ECO:0000256" key="2">
    <source>
        <dbReference type="ARBA" id="ARBA00022679"/>
    </source>
</evidence>
<dbReference type="InterPro" id="IPR038597">
    <property type="entry name" value="GGGP/HepGP_synthase_sf"/>
</dbReference>
<dbReference type="CDD" id="cd02812">
    <property type="entry name" value="PcrB_like"/>
    <property type="match status" value="1"/>
</dbReference>
<keyword evidence="6 10" id="KW-0594">Phospholipid biosynthesis</keyword>
<dbReference type="GO" id="GO:0046474">
    <property type="term" value="P:glycerophospholipid biosynthetic process"/>
    <property type="evidence" value="ECO:0007669"/>
    <property type="project" value="UniProtKB-UniRule"/>
</dbReference>
<feature type="binding site" evidence="10">
    <location>
        <begin position="208"/>
        <end position="209"/>
    </location>
    <ligand>
        <name>sn-glycerol 1-phosphate</name>
        <dbReference type="ChEBI" id="CHEBI:57685"/>
    </ligand>
</feature>
<dbReference type="PANTHER" id="PTHR40029:SF2">
    <property type="entry name" value="HEPTAPRENYLGLYCERYL PHOSPHATE SYNTHASE"/>
    <property type="match status" value="1"/>
</dbReference>
<dbReference type="SUPFAM" id="SSF51395">
    <property type="entry name" value="FMN-linked oxidoreductases"/>
    <property type="match status" value="1"/>
</dbReference>
<comment type="caution">
    <text evidence="11">The sequence shown here is derived from an EMBL/GenBank/DDBJ whole genome shotgun (WGS) entry which is preliminary data.</text>
</comment>
<evidence type="ECO:0000256" key="10">
    <source>
        <dbReference type="HAMAP-Rule" id="MF_00112"/>
    </source>
</evidence>
<keyword evidence="7 10" id="KW-1208">Phospholipid metabolism</keyword>
<feature type="binding site" evidence="10">
    <location>
        <position position="188"/>
    </location>
    <ligand>
        <name>sn-glycerol 1-phosphate</name>
        <dbReference type="ChEBI" id="CHEBI:57685"/>
    </ligand>
</feature>
<comment type="cofactor">
    <cofactor evidence="10">
        <name>Mg(2+)</name>
        <dbReference type="ChEBI" id="CHEBI:18420"/>
    </cofactor>
</comment>
<evidence type="ECO:0000256" key="7">
    <source>
        <dbReference type="ARBA" id="ARBA00023264"/>
    </source>
</evidence>
<feature type="binding site" evidence="10">
    <location>
        <position position="14"/>
    </location>
    <ligand>
        <name>Mg(2+)</name>
        <dbReference type="ChEBI" id="CHEBI:18420"/>
    </ligand>
</feature>
<evidence type="ECO:0000256" key="5">
    <source>
        <dbReference type="ARBA" id="ARBA00023098"/>
    </source>
</evidence>
<comment type="catalytic activity">
    <reaction evidence="8 10">
        <text>sn-glycerol 1-phosphate + all-trans-heptaprenyl diphosphate = 3-heptaprenyl-sn-glycero-1-phosphate + diphosphate</text>
        <dbReference type="Rhea" id="RHEA:33495"/>
        <dbReference type="ChEBI" id="CHEBI:33019"/>
        <dbReference type="ChEBI" id="CHEBI:57685"/>
        <dbReference type="ChEBI" id="CHEBI:58206"/>
        <dbReference type="ChEBI" id="CHEBI:64781"/>
        <dbReference type="EC" id="2.5.1.n9"/>
    </reaction>
</comment>
<dbReference type="PANTHER" id="PTHR40029">
    <property type="match status" value="1"/>
</dbReference>
<dbReference type="GO" id="GO:0000287">
    <property type="term" value="F:magnesium ion binding"/>
    <property type="evidence" value="ECO:0007669"/>
    <property type="project" value="UniProtKB-UniRule"/>
</dbReference>
<dbReference type="InterPro" id="IPR008205">
    <property type="entry name" value="GGGP_HepGP_synthase"/>
</dbReference>
<dbReference type="GO" id="GO:0120536">
    <property type="term" value="F:heptaprenylglyceryl phosphate synthase activity"/>
    <property type="evidence" value="ECO:0007669"/>
    <property type="project" value="RHEA"/>
</dbReference>
<protein>
    <recommendedName>
        <fullName evidence="9 10">Heptaprenylglyceryl phosphate synthase</fullName>
        <shortName evidence="10">HepGP synthase</shortName>
        <ecNumber evidence="9 10">2.5.1.n9</ecNumber>
    </recommendedName>
    <alternativeName>
        <fullName evidence="10">Glycerol-1-phosphate heptaprenyltransferase</fullName>
    </alternativeName>
</protein>
<dbReference type="Pfam" id="PF01884">
    <property type="entry name" value="PcrB"/>
    <property type="match status" value="1"/>
</dbReference>
<dbReference type="UniPathway" id="UPA00940"/>
<dbReference type="NCBIfam" id="NF003199">
    <property type="entry name" value="PRK04169.1-3"/>
    <property type="match status" value="1"/>
</dbReference>
<comment type="similarity">
    <text evidence="10">Belongs to the GGGP/HepGP synthase family. Group I subfamily.</text>
</comment>
<dbReference type="NCBIfam" id="NF003197">
    <property type="entry name" value="PRK04169.1-1"/>
    <property type="match status" value="1"/>
</dbReference>
<dbReference type="AlphaFoldDB" id="A0A6A8DNE8"/>
<feature type="binding site" evidence="10">
    <location>
        <position position="40"/>
    </location>
    <ligand>
        <name>Mg(2+)</name>
        <dbReference type="ChEBI" id="CHEBI:18420"/>
    </ligand>
</feature>
<sequence>MYNMKEWKHVFKLDPNKEISEGQLEQVCESGTDAVIVGGTDNVTLEDVLQLLSRIRRFTVPCVLEISNLDAITPGFDFYFIPMVFNSKDKKWMLDVQHQAIKEFGNIINWNELFVEGYCIMNQQAKAFQHTDCYLPEKEDVIAYAQMAENMLHTPIFYLEYSGVYGDPTLAEQVKRNLSNTLLFYGGGIRSAKQAQEMGKHADVIVVGDVLYDDFKNGLTTVEAVKGKK</sequence>
<evidence type="ECO:0000256" key="8">
    <source>
        <dbReference type="ARBA" id="ARBA00048318"/>
    </source>
</evidence>
<dbReference type="EMBL" id="WJNG01000017">
    <property type="protein sequence ID" value="MRH44567.1"/>
    <property type="molecule type" value="Genomic_DNA"/>
</dbReference>
<accession>A0A6A8DNE8</accession>
<dbReference type="Proteomes" id="UP000799092">
    <property type="component" value="Unassembled WGS sequence"/>
</dbReference>
<keyword evidence="1 10" id="KW-0444">Lipid biosynthesis</keyword>
<keyword evidence="2 10" id="KW-0808">Transferase</keyword>
<keyword evidence="3 10" id="KW-0479">Metal-binding</keyword>
<dbReference type="FunFam" id="3.20.20.390:FF:000001">
    <property type="entry name" value="Heptaprenylglyceryl phosphate synthase"/>
    <property type="match status" value="1"/>
</dbReference>
<dbReference type="Gene3D" id="3.20.20.390">
    <property type="entry name" value="FMN-linked oxidoreductases"/>
    <property type="match status" value="1"/>
</dbReference>
<evidence type="ECO:0000256" key="3">
    <source>
        <dbReference type="ARBA" id="ARBA00022723"/>
    </source>
</evidence>
<proteinExistence type="inferred from homology"/>
<comment type="pathway">
    <text evidence="10">Membrane lipid metabolism; glycerophospholipid metabolism.</text>
</comment>
<evidence type="ECO:0000313" key="12">
    <source>
        <dbReference type="Proteomes" id="UP000799092"/>
    </source>
</evidence>
<evidence type="ECO:0000256" key="9">
    <source>
        <dbReference type="ARBA" id="ARBA00066888"/>
    </source>
</evidence>
<dbReference type="InterPro" id="IPR039074">
    <property type="entry name" value="GGGP/HepGP_synthase_I"/>
</dbReference>
<evidence type="ECO:0000256" key="4">
    <source>
        <dbReference type="ARBA" id="ARBA00022842"/>
    </source>
</evidence>
<evidence type="ECO:0000256" key="1">
    <source>
        <dbReference type="ARBA" id="ARBA00022516"/>
    </source>
</evidence>
<reference evidence="11" key="1">
    <citation type="submission" date="2019-11" db="EMBL/GenBank/DDBJ databases">
        <authorList>
            <person name="Li J."/>
        </authorList>
    </citation>
    <scope>NUCLEOTIDE SEQUENCE</scope>
    <source>
        <strain evidence="11">B6B</strain>
    </source>
</reference>
<keyword evidence="5 10" id="KW-0443">Lipid metabolism</keyword>
<keyword evidence="4 10" id="KW-0460">Magnesium</keyword>
<feature type="binding site" evidence="10">
    <location>
        <begin position="158"/>
        <end position="163"/>
    </location>
    <ligand>
        <name>sn-glycerol 1-phosphate</name>
        <dbReference type="ChEBI" id="CHEBI:57685"/>
    </ligand>
</feature>
<keyword evidence="12" id="KW-1185">Reference proteome</keyword>
<evidence type="ECO:0000256" key="6">
    <source>
        <dbReference type="ARBA" id="ARBA00023209"/>
    </source>
</evidence>